<dbReference type="GO" id="GO:0004386">
    <property type="term" value="F:helicase activity"/>
    <property type="evidence" value="ECO:0007669"/>
    <property type="project" value="UniProtKB-KW"/>
</dbReference>
<keyword evidence="1" id="KW-0378">Hydrolase</keyword>
<name>A0A8S5V7R7_9CAUD</name>
<evidence type="ECO:0000313" key="1">
    <source>
        <dbReference type="EMBL" id="DAG02749.1"/>
    </source>
</evidence>
<proteinExistence type="predicted"/>
<keyword evidence="1" id="KW-0067">ATP-binding</keyword>
<sequence>MRAMQAPISCFTNKKIVVSKWHGFFYLQKKCTLYV</sequence>
<protein>
    <submittedName>
        <fullName evidence="1">DNA REPAIR HELICASE RAD25, SSL2, PRE-INITIATION COMPLEX, RNA polymerase.0A</fullName>
    </submittedName>
</protein>
<dbReference type="EMBL" id="BK016214">
    <property type="protein sequence ID" value="DAG02749.1"/>
    <property type="molecule type" value="Genomic_DNA"/>
</dbReference>
<reference evidence="1" key="1">
    <citation type="journal article" date="2021" name="Proc. Natl. Acad. Sci. U.S.A.">
        <title>A Catalog of Tens of Thousands of Viruses from Human Metagenomes Reveals Hidden Associations with Chronic Diseases.</title>
        <authorList>
            <person name="Tisza M.J."/>
            <person name="Buck C.B."/>
        </authorList>
    </citation>
    <scope>NUCLEOTIDE SEQUENCE</scope>
    <source>
        <strain evidence="1">Ctiuu37</strain>
    </source>
</reference>
<keyword evidence="1" id="KW-0547">Nucleotide-binding</keyword>
<accession>A0A8S5V7R7</accession>
<keyword evidence="1" id="KW-0347">Helicase</keyword>
<organism evidence="1">
    <name type="scientific">Siphoviridae sp. ctiuu37</name>
    <dbReference type="NCBI Taxonomy" id="2825628"/>
    <lineage>
        <taxon>Viruses</taxon>
        <taxon>Duplodnaviria</taxon>
        <taxon>Heunggongvirae</taxon>
        <taxon>Uroviricota</taxon>
        <taxon>Caudoviricetes</taxon>
    </lineage>
</organism>